<evidence type="ECO:0000313" key="3">
    <source>
        <dbReference type="Proteomes" id="UP000267342"/>
    </source>
</evidence>
<protein>
    <submittedName>
        <fullName evidence="2">Nitrous oxidase accessory protein</fullName>
    </submittedName>
</protein>
<sequence length="446" mass="49819">MDTSKLSPADASCPSVEPMGSRARDPKPSLESLRQQLLGCVFQCFYSWKNFAFDVFKECAAASRNVRHLVCNAVFVDSGQRVTTTCDGERFAFCNRFGQCFGTFCELVDFEYADRTVPQDGASAFQSVSESSGRFRTYVQNQVVISNVGNVFDSCFGFVGELFGYDNIDRYRDVDFAHQVLSSIDQISFVQGFAHVVASRCDEGVGNTTADDDGVAFFGQRVQHFQFGGYFGTTNDSHHRAFRFSQRFVQSVQLGFEQRTCNGFRRETSYAMSRSLGAVSGTESVHDEDVTLASVFLGQRFIVFFLAFVEANVFEQDDVAIVQFDFLVEVVFFQTNLNAEQFAQAVSNRCHGRSFIRFAFSRAAQVAHQHQFGASVVGHFDGFEACANTRVRSDTTVFDRNVQVFTDQDAFSFEVQLGHLAHCHGNSSCMYEIGNSKVFRQVAATT</sequence>
<proteinExistence type="predicted"/>
<name>A0A348HID6_9GAMM</name>
<dbReference type="KEGG" id="zpl:ZBT109_2663"/>
<organism evidence="2 3">
    <name type="scientific">Zymobacter palmae</name>
    <dbReference type="NCBI Taxonomy" id="33074"/>
    <lineage>
        <taxon>Bacteria</taxon>
        <taxon>Pseudomonadati</taxon>
        <taxon>Pseudomonadota</taxon>
        <taxon>Gammaproteobacteria</taxon>
        <taxon>Oceanospirillales</taxon>
        <taxon>Halomonadaceae</taxon>
        <taxon>Zymobacter group</taxon>
        <taxon>Zymobacter</taxon>
    </lineage>
</organism>
<gene>
    <name evidence="2" type="ORF">ZBT109_2663</name>
</gene>
<evidence type="ECO:0000313" key="2">
    <source>
        <dbReference type="EMBL" id="BBG31388.1"/>
    </source>
</evidence>
<accession>A0A348HID6</accession>
<reference evidence="2 3" key="1">
    <citation type="submission" date="2018-09" db="EMBL/GenBank/DDBJ databases">
        <title>Zymobacter palmae IAM14233 (=T109) whole genome analysis.</title>
        <authorList>
            <person name="Yanase H."/>
        </authorList>
    </citation>
    <scope>NUCLEOTIDE SEQUENCE [LARGE SCALE GENOMIC DNA]</scope>
    <source>
        <strain evidence="2 3">IAM14233</strain>
    </source>
</reference>
<dbReference type="AlphaFoldDB" id="A0A348HID6"/>
<feature type="region of interest" description="Disordered" evidence="1">
    <location>
        <begin position="1"/>
        <end position="27"/>
    </location>
</feature>
<dbReference type="EMBL" id="AP018933">
    <property type="protein sequence ID" value="BBG31388.1"/>
    <property type="molecule type" value="Genomic_DNA"/>
</dbReference>
<evidence type="ECO:0000256" key="1">
    <source>
        <dbReference type="SAM" id="MobiDB-lite"/>
    </source>
</evidence>
<dbReference type="Proteomes" id="UP000267342">
    <property type="component" value="Chromosome"/>
</dbReference>
<keyword evidence="3" id="KW-1185">Reference proteome</keyword>